<evidence type="ECO:0000313" key="2">
    <source>
        <dbReference type="Proteomes" id="UP000814140"/>
    </source>
</evidence>
<reference evidence="1" key="2">
    <citation type="journal article" date="2022" name="New Phytol.">
        <title>Evolutionary transition to the ectomycorrhizal habit in the genomes of a hyperdiverse lineage of mushroom-forming fungi.</title>
        <authorList>
            <person name="Looney B."/>
            <person name="Miyauchi S."/>
            <person name="Morin E."/>
            <person name="Drula E."/>
            <person name="Courty P.E."/>
            <person name="Kohler A."/>
            <person name="Kuo A."/>
            <person name="LaButti K."/>
            <person name="Pangilinan J."/>
            <person name="Lipzen A."/>
            <person name="Riley R."/>
            <person name="Andreopoulos W."/>
            <person name="He G."/>
            <person name="Johnson J."/>
            <person name="Nolan M."/>
            <person name="Tritt A."/>
            <person name="Barry K.W."/>
            <person name="Grigoriev I.V."/>
            <person name="Nagy L.G."/>
            <person name="Hibbett D."/>
            <person name="Henrissat B."/>
            <person name="Matheny P.B."/>
            <person name="Labbe J."/>
            <person name="Martin F.M."/>
        </authorList>
    </citation>
    <scope>NUCLEOTIDE SEQUENCE</scope>
    <source>
        <strain evidence="1">HHB10654</strain>
    </source>
</reference>
<reference evidence="1" key="1">
    <citation type="submission" date="2021-03" db="EMBL/GenBank/DDBJ databases">
        <authorList>
            <consortium name="DOE Joint Genome Institute"/>
            <person name="Ahrendt S."/>
            <person name="Looney B.P."/>
            <person name="Miyauchi S."/>
            <person name="Morin E."/>
            <person name="Drula E."/>
            <person name="Courty P.E."/>
            <person name="Chicoki N."/>
            <person name="Fauchery L."/>
            <person name="Kohler A."/>
            <person name="Kuo A."/>
            <person name="Labutti K."/>
            <person name="Pangilinan J."/>
            <person name="Lipzen A."/>
            <person name="Riley R."/>
            <person name="Andreopoulos W."/>
            <person name="He G."/>
            <person name="Johnson J."/>
            <person name="Barry K.W."/>
            <person name="Grigoriev I.V."/>
            <person name="Nagy L."/>
            <person name="Hibbett D."/>
            <person name="Henrissat B."/>
            <person name="Matheny P.B."/>
            <person name="Labbe J."/>
            <person name="Martin F."/>
        </authorList>
    </citation>
    <scope>NUCLEOTIDE SEQUENCE</scope>
    <source>
        <strain evidence="1">HHB10654</strain>
    </source>
</reference>
<dbReference type="Proteomes" id="UP000814140">
    <property type="component" value="Unassembled WGS sequence"/>
</dbReference>
<comment type="caution">
    <text evidence="1">The sequence shown here is derived from an EMBL/GenBank/DDBJ whole genome shotgun (WGS) entry which is preliminary data.</text>
</comment>
<sequence length="461" mass="51634">MSDKTPEYIAAVPSDVWLEVFKWATIVPGLMDIDVPNPFDYPGTTSPIDEPRQWLKEELQGSLTTRLSLVLVCKGWREPAMSVLYRCVVVRTRKAAESLSRVLTTSRMVAEESGGRGIGAHTRHLVVGLTTSLDGMVPIVRHLPNLQIATILGLDAYVVKMRTDVRPEYYWDRDYIPFIKNPFTRALAETCGPSLRRLHVGSFPDKEDANFFLSSFPRLQTLITGDSSLNFCGIAHPPSLSFITITEKDPAYDDEDDEDDEFLHVRRAPFNPPTGSESFDNEVFPHVRSALFNPPRQGAAIDYSARFLAVQGKYLTTVFVNLKVYEGNSFALKKSEILPAIIRHCPNLNCVVLLYDELFYPSALRHARRIPHLAIHFLNPTQTRGINIIDDLVTGVMGLPVMPARTVRFLNKELPRLLLEPRNAATRTKLENFLAIALRTGLQVQGHDGAPLVPFEPTSAS</sequence>
<name>A0ACB8T1X4_9AGAM</name>
<dbReference type="EMBL" id="MU277209">
    <property type="protein sequence ID" value="KAI0062156.1"/>
    <property type="molecule type" value="Genomic_DNA"/>
</dbReference>
<keyword evidence="2" id="KW-1185">Reference proteome</keyword>
<accession>A0ACB8T1X4</accession>
<gene>
    <name evidence="1" type="ORF">BV25DRAFT_700937</name>
</gene>
<organism evidence="1 2">
    <name type="scientific">Artomyces pyxidatus</name>
    <dbReference type="NCBI Taxonomy" id="48021"/>
    <lineage>
        <taxon>Eukaryota</taxon>
        <taxon>Fungi</taxon>
        <taxon>Dikarya</taxon>
        <taxon>Basidiomycota</taxon>
        <taxon>Agaricomycotina</taxon>
        <taxon>Agaricomycetes</taxon>
        <taxon>Russulales</taxon>
        <taxon>Auriscalpiaceae</taxon>
        <taxon>Artomyces</taxon>
    </lineage>
</organism>
<proteinExistence type="predicted"/>
<protein>
    <submittedName>
        <fullName evidence="1">Uncharacterized protein</fullName>
    </submittedName>
</protein>
<evidence type="ECO:0000313" key="1">
    <source>
        <dbReference type="EMBL" id="KAI0062156.1"/>
    </source>
</evidence>